<dbReference type="PANTHER" id="PTHR33799:SF1">
    <property type="entry name" value="PTS SYSTEM MANNOSE-SPECIFIC EIIAB COMPONENT-RELATED"/>
    <property type="match status" value="1"/>
</dbReference>
<evidence type="ECO:0000313" key="4">
    <source>
        <dbReference type="Proteomes" id="UP000664701"/>
    </source>
</evidence>
<dbReference type="InterPro" id="IPR051471">
    <property type="entry name" value="Bacterial_PTS_sugar_comp"/>
</dbReference>
<dbReference type="Pfam" id="PF03610">
    <property type="entry name" value="EIIA-man"/>
    <property type="match status" value="1"/>
</dbReference>
<dbReference type="InterPro" id="IPR036662">
    <property type="entry name" value="PTS_EIIA_man-typ_sf"/>
</dbReference>
<keyword evidence="1" id="KW-0808">Transferase</keyword>
<name>A0ABZ2SK10_9ENTE</name>
<evidence type="ECO:0000256" key="1">
    <source>
        <dbReference type="ARBA" id="ARBA00022679"/>
    </source>
</evidence>
<feature type="domain" description="PTS EIIA type-4" evidence="2">
    <location>
        <begin position="3"/>
        <end position="128"/>
    </location>
</feature>
<dbReference type="PANTHER" id="PTHR33799">
    <property type="entry name" value="PTS PERMEASE-RELATED-RELATED"/>
    <property type="match status" value="1"/>
</dbReference>
<dbReference type="Proteomes" id="UP000664701">
    <property type="component" value="Chromosome"/>
</dbReference>
<keyword evidence="4" id="KW-1185">Reference proteome</keyword>
<dbReference type="RefSeq" id="WP_207941893.1">
    <property type="nucleotide sequence ID" value="NZ_CP147251.1"/>
</dbReference>
<dbReference type="InterPro" id="IPR004701">
    <property type="entry name" value="PTS_EIIA_man-typ"/>
</dbReference>
<gene>
    <name evidence="3" type="ORF">DOK78_000410</name>
</gene>
<dbReference type="EMBL" id="CP147251">
    <property type="protein sequence ID" value="WYJ75822.1"/>
    <property type="molecule type" value="Genomic_DNA"/>
</dbReference>
<dbReference type="Gene3D" id="3.40.50.510">
    <property type="entry name" value="Phosphotransferase system, mannose-type IIA component"/>
    <property type="match status" value="1"/>
</dbReference>
<dbReference type="PROSITE" id="PS51096">
    <property type="entry name" value="PTS_EIIA_TYPE_4"/>
    <property type="match status" value="1"/>
</dbReference>
<evidence type="ECO:0000313" key="3">
    <source>
        <dbReference type="EMBL" id="WYJ75822.1"/>
    </source>
</evidence>
<dbReference type="SUPFAM" id="SSF53062">
    <property type="entry name" value="PTS system fructose IIA component-like"/>
    <property type="match status" value="1"/>
</dbReference>
<sequence>MTQVAVVVASHGEFAKYALKSAEMIVGTQENCGVVTVGMDDTLQDAIQEMQNELNHLDRSQGTVILVDILGGTPSNVSGRFVLTDESVLVLSGLNLPLLLDLLTNRERSLVEIATSLENSYHAGFNNVTELFKKGEDEDECEIL</sequence>
<reference evidence="3 4" key="2">
    <citation type="submission" date="2024-03" db="EMBL/GenBank/DDBJ databases">
        <title>The Genome Sequence of Enterococcus sp. DIV2402.</title>
        <authorList>
            <consortium name="The Broad Institute Genomics Platform"/>
            <consortium name="The Broad Institute Microbial Omics Core"/>
            <consortium name="The Broad Institute Genomic Center for Infectious Diseases"/>
            <person name="Earl A."/>
            <person name="Manson A."/>
            <person name="Gilmore M."/>
            <person name="Schwartman J."/>
            <person name="Shea T."/>
            <person name="Abouelleil A."/>
            <person name="Cao P."/>
            <person name="Chapman S."/>
            <person name="Cusick C."/>
            <person name="Young S."/>
            <person name="Neafsey D."/>
            <person name="Nusbaum C."/>
            <person name="Birren B."/>
        </authorList>
    </citation>
    <scope>NUCLEOTIDE SEQUENCE [LARGE SCALE GENOMIC DNA]</scope>
    <source>
        <strain evidence="3 4">DIV2402</strain>
    </source>
</reference>
<proteinExistence type="predicted"/>
<protein>
    <submittedName>
        <fullName evidence="3">PTS system, mannose-specific IIA component</fullName>
    </submittedName>
</protein>
<accession>A0ABZ2SK10</accession>
<reference evidence="3 4" key="1">
    <citation type="submission" date="2021-03" db="EMBL/GenBank/DDBJ databases">
        <authorList>
            <person name="Gilmore M.S."/>
            <person name="Schwartzman J."/>
            <person name="Van Tyne D."/>
            <person name="Martin M."/>
            <person name="Earl A.M."/>
            <person name="Manson A.L."/>
            <person name="Straub T."/>
            <person name="Salamzade R."/>
            <person name="Saavedra J."/>
            <person name="Lebreton F."/>
            <person name="Prichula J."/>
            <person name="Schaufler K."/>
            <person name="Gaca A."/>
            <person name="Sgardioli B."/>
            <person name="Wagenaar J."/>
            <person name="Strong T."/>
        </authorList>
    </citation>
    <scope>NUCLEOTIDE SEQUENCE [LARGE SCALE GENOMIC DNA]</scope>
    <source>
        <strain evidence="3 4">DIV2402</strain>
    </source>
</reference>
<organism evidence="3 4">
    <name type="scientific">Candidatus Enterococcus lowellii</name>
    <dbReference type="NCBI Taxonomy" id="2230877"/>
    <lineage>
        <taxon>Bacteria</taxon>
        <taxon>Bacillati</taxon>
        <taxon>Bacillota</taxon>
        <taxon>Bacilli</taxon>
        <taxon>Lactobacillales</taxon>
        <taxon>Enterococcaceae</taxon>
        <taxon>Enterococcus</taxon>
    </lineage>
</organism>
<evidence type="ECO:0000259" key="2">
    <source>
        <dbReference type="PROSITE" id="PS51096"/>
    </source>
</evidence>